<protein>
    <submittedName>
        <fullName evidence="1">Uncharacterized protein</fullName>
    </submittedName>
</protein>
<evidence type="ECO:0000313" key="2">
    <source>
        <dbReference type="Proteomes" id="UP000000226"/>
    </source>
</evidence>
<dbReference type="AlphaFoldDB" id="V7BDQ8"/>
<reference evidence="2" key="1">
    <citation type="journal article" date="2014" name="Nat. Genet.">
        <title>A reference genome for common bean and genome-wide analysis of dual domestications.</title>
        <authorList>
            <person name="Schmutz J."/>
            <person name="McClean P.E."/>
            <person name="Mamidi S."/>
            <person name="Wu G.A."/>
            <person name="Cannon S.B."/>
            <person name="Grimwood J."/>
            <person name="Jenkins J."/>
            <person name="Shu S."/>
            <person name="Song Q."/>
            <person name="Chavarro C."/>
            <person name="Torres-Torres M."/>
            <person name="Geffroy V."/>
            <person name="Moghaddam S.M."/>
            <person name="Gao D."/>
            <person name="Abernathy B."/>
            <person name="Barry K."/>
            <person name="Blair M."/>
            <person name="Brick M.A."/>
            <person name="Chovatia M."/>
            <person name="Gepts P."/>
            <person name="Goodstein D.M."/>
            <person name="Gonzales M."/>
            <person name="Hellsten U."/>
            <person name="Hyten D.L."/>
            <person name="Jia G."/>
            <person name="Kelly J.D."/>
            <person name="Kudrna D."/>
            <person name="Lee R."/>
            <person name="Richard M.M."/>
            <person name="Miklas P.N."/>
            <person name="Osorno J.M."/>
            <person name="Rodrigues J."/>
            <person name="Thareau V."/>
            <person name="Urrea C.A."/>
            <person name="Wang M."/>
            <person name="Yu Y."/>
            <person name="Zhang M."/>
            <person name="Wing R.A."/>
            <person name="Cregan P.B."/>
            <person name="Rokhsar D.S."/>
            <person name="Jackson S.A."/>
        </authorList>
    </citation>
    <scope>NUCLEOTIDE SEQUENCE [LARGE SCALE GENOMIC DNA]</scope>
    <source>
        <strain evidence="2">cv. G19833</strain>
    </source>
</reference>
<dbReference type="Gramene" id="ESW15685">
    <property type="protein sequence ID" value="ESW15685"/>
    <property type="gene ID" value="PHAVU_007G093500g"/>
</dbReference>
<evidence type="ECO:0000313" key="1">
    <source>
        <dbReference type="EMBL" id="ESW15685.1"/>
    </source>
</evidence>
<name>V7BDQ8_PHAVU</name>
<proteinExistence type="predicted"/>
<dbReference type="EMBL" id="CM002294">
    <property type="protein sequence ID" value="ESW15685.1"/>
    <property type="molecule type" value="Genomic_DNA"/>
</dbReference>
<gene>
    <name evidence="1" type="ORF">PHAVU_007G093500g</name>
</gene>
<keyword evidence="2" id="KW-1185">Reference proteome</keyword>
<sequence length="226" mass="25686">MITLHDCYLYHHDCFHDFHDHALYFENFDDRVLDPWTEAYAAYHKVVWVRCYGIPITMWNKDCFSKVVGEIASLVCIDRATKMWEYARLQVHLLKNCNARLAKDMRINVVNSASPKSVSTCYSRSIQEVMQNLIVVVEAFQNIHTWPSMGKAHSECGVAQCSEKGVGTQVVGQVVDHGESQAHTGRITQQTQRYLEPHVKGNKGSRTASVSVTLGRRCWSGSEGMF</sequence>
<accession>V7BDQ8</accession>
<organism evidence="1 2">
    <name type="scientific">Phaseolus vulgaris</name>
    <name type="common">Kidney bean</name>
    <name type="synonym">French bean</name>
    <dbReference type="NCBI Taxonomy" id="3885"/>
    <lineage>
        <taxon>Eukaryota</taxon>
        <taxon>Viridiplantae</taxon>
        <taxon>Streptophyta</taxon>
        <taxon>Embryophyta</taxon>
        <taxon>Tracheophyta</taxon>
        <taxon>Spermatophyta</taxon>
        <taxon>Magnoliopsida</taxon>
        <taxon>eudicotyledons</taxon>
        <taxon>Gunneridae</taxon>
        <taxon>Pentapetalae</taxon>
        <taxon>rosids</taxon>
        <taxon>fabids</taxon>
        <taxon>Fabales</taxon>
        <taxon>Fabaceae</taxon>
        <taxon>Papilionoideae</taxon>
        <taxon>50 kb inversion clade</taxon>
        <taxon>NPAAA clade</taxon>
        <taxon>indigoferoid/millettioid clade</taxon>
        <taxon>Phaseoleae</taxon>
        <taxon>Phaseolus</taxon>
    </lineage>
</organism>
<dbReference type="Proteomes" id="UP000000226">
    <property type="component" value="Chromosome 7"/>
</dbReference>